<reference evidence="1" key="2">
    <citation type="submission" date="2015-06" db="UniProtKB">
        <authorList>
            <consortium name="EnsemblPlants"/>
        </authorList>
    </citation>
    <scope>IDENTIFICATION</scope>
    <source>
        <strain evidence="1">DM1-3 516 R44</strain>
    </source>
</reference>
<sequence>MASEVSLFYGVKQAHQAIKALSIGKPLLQSFKKTLHIVTRSLCVQCKKTVLENGFETTRYVHTNNCQVHF</sequence>
<dbReference type="Proteomes" id="UP000011115">
    <property type="component" value="Unassembled WGS sequence"/>
</dbReference>
<dbReference type="AlphaFoldDB" id="M1BMJ1"/>
<dbReference type="PaxDb" id="4113-PGSC0003DMT400048522"/>
<proteinExistence type="predicted"/>
<name>M1BMJ1_SOLTU</name>
<protein>
    <submittedName>
        <fullName evidence="1">Uncharacterized protein</fullName>
    </submittedName>
</protein>
<dbReference type="HOGENOM" id="CLU_2762785_0_0_1"/>
<dbReference type="EnsemblPlants" id="PGSC0003DMT400048522">
    <property type="protein sequence ID" value="PGSC0003DMT400048522"/>
    <property type="gene ID" value="PGSC0003DMG400018848"/>
</dbReference>
<dbReference type="Gramene" id="PGSC0003DMT400048522">
    <property type="protein sequence ID" value="PGSC0003DMT400048522"/>
    <property type="gene ID" value="PGSC0003DMG400018848"/>
</dbReference>
<organism evidence="1 2">
    <name type="scientific">Solanum tuberosum</name>
    <name type="common">Potato</name>
    <dbReference type="NCBI Taxonomy" id="4113"/>
    <lineage>
        <taxon>Eukaryota</taxon>
        <taxon>Viridiplantae</taxon>
        <taxon>Streptophyta</taxon>
        <taxon>Embryophyta</taxon>
        <taxon>Tracheophyta</taxon>
        <taxon>Spermatophyta</taxon>
        <taxon>Magnoliopsida</taxon>
        <taxon>eudicotyledons</taxon>
        <taxon>Gunneridae</taxon>
        <taxon>Pentapetalae</taxon>
        <taxon>asterids</taxon>
        <taxon>lamiids</taxon>
        <taxon>Solanales</taxon>
        <taxon>Solanaceae</taxon>
        <taxon>Solanoideae</taxon>
        <taxon>Solaneae</taxon>
        <taxon>Solanum</taxon>
    </lineage>
</organism>
<accession>M1BMJ1</accession>
<evidence type="ECO:0000313" key="1">
    <source>
        <dbReference type="EnsemblPlants" id="PGSC0003DMT400048522"/>
    </source>
</evidence>
<dbReference type="InParanoid" id="M1BMJ1"/>
<keyword evidence="2" id="KW-1185">Reference proteome</keyword>
<evidence type="ECO:0000313" key="2">
    <source>
        <dbReference type="Proteomes" id="UP000011115"/>
    </source>
</evidence>
<reference evidence="2" key="1">
    <citation type="journal article" date="2011" name="Nature">
        <title>Genome sequence and analysis of the tuber crop potato.</title>
        <authorList>
            <consortium name="The Potato Genome Sequencing Consortium"/>
        </authorList>
    </citation>
    <scope>NUCLEOTIDE SEQUENCE [LARGE SCALE GENOMIC DNA]</scope>
    <source>
        <strain evidence="2">cv. DM1-3 516 R44</strain>
    </source>
</reference>